<accession>A0A2N9G6A6</accession>
<dbReference type="EMBL" id="OIVN01001522">
    <property type="protein sequence ID" value="SPC94889.1"/>
    <property type="molecule type" value="Genomic_DNA"/>
</dbReference>
<reference evidence="1" key="1">
    <citation type="submission" date="2018-02" db="EMBL/GenBank/DDBJ databases">
        <authorList>
            <person name="Cohen D.B."/>
            <person name="Kent A.D."/>
        </authorList>
    </citation>
    <scope>NUCLEOTIDE SEQUENCE</scope>
</reference>
<sequence>MESIVHVLKDCPVARNFRKNLGILGSTSVFFTSPLGRWFEMNCSSPLLASKHRIPWKIWTEFVALVSNLLTKPSRTSIPIKWRRPKVGWVKLNKDTVTSSSLGCAEGGGLLRNSERNWLGGFASLKDPLQVLDGPITRSRAKKIKEAMQELVQSTWDEVSKSPTIKGPSVGFYQLGSETRVSGGEPMCGCPGYFRSCSKSLPPSECPIWCKSTSRPCGGGFGCNWVDRGPTRFCGVHREWVWISIEGIGFRIAGMDFGMNGFGFQLKGMDFHTAVNGYGFGFRREWN</sequence>
<name>A0A2N9G6A6_FAGSY</name>
<evidence type="ECO:0000313" key="1">
    <source>
        <dbReference type="EMBL" id="SPC94889.1"/>
    </source>
</evidence>
<protein>
    <recommendedName>
        <fullName evidence="2">Reverse transcriptase zinc-binding domain-containing protein</fullName>
    </recommendedName>
</protein>
<gene>
    <name evidence="1" type="ORF">FSB_LOCUS22771</name>
</gene>
<proteinExistence type="predicted"/>
<dbReference type="AlphaFoldDB" id="A0A2N9G6A6"/>
<evidence type="ECO:0008006" key="2">
    <source>
        <dbReference type="Google" id="ProtNLM"/>
    </source>
</evidence>
<organism evidence="1">
    <name type="scientific">Fagus sylvatica</name>
    <name type="common">Beechnut</name>
    <dbReference type="NCBI Taxonomy" id="28930"/>
    <lineage>
        <taxon>Eukaryota</taxon>
        <taxon>Viridiplantae</taxon>
        <taxon>Streptophyta</taxon>
        <taxon>Embryophyta</taxon>
        <taxon>Tracheophyta</taxon>
        <taxon>Spermatophyta</taxon>
        <taxon>Magnoliopsida</taxon>
        <taxon>eudicotyledons</taxon>
        <taxon>Gunneridae</taxon>
        <taxon>Pentapetalae</taxon>
        <taxon>rosids</taxon>
        <taxon>fabids</taxon>
        <taxon>Fagales</taxon>
        <taxon>Fagaceae</taxon>
        <taxon>Fagus</taxon>
    </lineage>
</organism>